<dbReference type="RefSeq" id="WP_064104614.1">
    <property type="nucleotide sequence ID" value="NZ_LXSF01000012.1"/>
</dbReference>
<organism evidence="1 2">
    <name type="scientific">Eikenella corrodens</name>
    <dbReference type="NCBI Taxonomy" id="539"/>
    <lineage>
        <taxon>Bacteria</taxon>
        <taxon>Pseudomonadati</taxon>
        <taxon>Pseudomonadota</taxon>
        <taxon>Betaproteobacteria</taxon>
        <taxon>Neisseriales</taxon>
        <taxon>Neisseriaceae</taxon>
        <taxon>Eikenella</taxon>
    </lineage>
</organism>
<dbReference type="AlphaFoldDB" id="A0A1A9RB14"/>
<gene>
    <name evidence="1" type="ORF">A7P85_08240</name>
</gene>
<dbReference type="EMBL" id="LXSF01000012">
    <property type="protein sequence ID" value="OAM15168.1"/>
    <property type="molecule type" value="Genomic_DNA"/>
</dbReference>
<name>A0A1A9RB14_EIKCO</name>
<reference evidence="2" key="1">
    <citation type="submission" date="2016-05" db="EMBL/GenBank/DDBJ databases">
        <title>Draft genome of Corynebacterium afermentans subsp. afermentans LCDC 88199T.</title>
        <authorList>
            <person name="Bernier A.-M."/>
            <person name="Bernard K."/>
        </authorList>
    </citation>
    <scope>NUCLEOTIDE SEQUENCE [LARGE SCALE GENOMIC DNA]</scope>
    <source>
        <strain evidence="2">NML01-0328</strain>
    </source>
</reference>
<sequence>MNDKQTYTFETFTLIREIRQRENDEPIIVATLVMPDNFVLTGRLPMRPVDRENDLNVIRFLEKSFDLKPYFKTYTFEEQLREFDQLRIQHRKKQYDSLMDALLDRTSELK</sequence>
<evidence type="ECO:0000313" key="1">
    <source>
        <dbReference type="EMBL" id="OAM15168.1"/>
    </source>
</evidence>
<evidence type="ECO:0000313" key="2">
    <source>
        <dbReference type="Proteomes" id="UP000078003"/>
    </source>
</evidence>
<protein>
    <submittedName>
        <fullName evidence="1">Uncharacterized protein</fullName>
    </submittedName>
</protein>
<comment type="caution">
    <text evidence="1">The sequence shown here is derived from an EMBL/GenBank/DDBJ whole genome shotgun (WGS) entry which is preliminary data.</text>
</comment>
<proteinExistence type="predicted"/>
<dbReference type="Proteomes" id="UP000078003">
    <property type="component" value="Unassembled WGS sequence"/>
</dbReference>
<accession>A0A1A9RB14</accession>